<proteinExistence type="predicted"/>
<evidence type="ECO:0000256" key="2">
    <source>
        <dbReference type="SAM" id="MobiDB-lite"/>
    </source>
</evidence>
<sequence length="1247" mass="140383">MYSLTDIRNLKLNDEEGISSLPNTKLFENLALMGYNILPNQRFTFQKGQFSHQWKFLILTIMQCLSPKSTGFNEFNSNIATVVGEGLAIPTEPHHIPSPREQKSPHHDPLSPSYPTVTTKPIPTKTPTETPTLRQYSRRATRIAQSKALSPATDEPASLLRDDSQGEAFPLVSSLDAGQDMENINKTSALPHASTPKVTSLDADEGSMQQKLQELMELCTGLQRQQTQMASKIKAQDLEISGLKVRIKLLKDKDRGSTEPSRYDAPIKGRSMEIGEEVGVERSTELGSNDTKEMVNVLSSMEAINILTSGVVAVSVSTIAEVLIVGVPTVSGLFPTVSAIFTTTASVIDAQVARKMEEEIAREDQRLNEQLTRDAKIARIHAEEELKMLIDGLDRSNKVIVKHLQEYEQSKAELTIGEKIDLTNELVKYQDHHAKILKYQAQQIKPLSKKEQREFYISVLRSHAEWKTKHFRGMTLEEIKETFIPVWKQIEDFTPMSSKEKGKRVKRKGLRLEQGSVKRMKTSEDVSEEDLKEMMQLVPMEDVYVKALKVKHHIIDWEIHSEGKKDYWKIIKLGGHIAVYQFFIDMLKQFDREDLHQLWALVKETLSSRSNSWEQHKAFEKLMKDKFQMSLIGELTFFLGLQVNQKQDGIFISQDKYVAEILRKFGLIDGKSASTPMDTKKPLLKDPDGEDVDVHTYISIGSLMYLTSSRPNIMFAICACARLQVTPKASHLHAVKRIFRYLKGKPHLGLWYPKDSLFNLVAYSDSDYAGASLDQKSTTGGCQFLGCRLISWQCKKQTVMATSSTEAEYVAAASCCAQVLWIQNQLLDYGKGVFGVDTPLFKGMIVAQQDDDVAAEGAASVAVDDVPVAVDEPSIPSPTLPTQPSPPSQDLPSTLQVQPTPPPSLIDQPPSPQQQPQPSHNAKMVDTSEDTVMDDVSKQGRIIANMDADEDVTLKNVADIAKEVAVDDEIKESADDDEIEPAKLKEVVEVVTTAKLMTEVVTAANATNTAADTLIPAAAITTALSTARRRKGVVIRDPEETVTPSTIIHTEPKSKDKRKGIMVHEPKPLKKKTQIEQDEAYARELKRKPQTEAQAKKNMMIYLRNMVGFKMDYFKGMTYDEIRPIFEKKFNSNVAFLEKTKEQMEEEDSRALKRKATPLALKVPVVDYEIYTENNKPYYKIKRADGTHQLYLSFLSMLINFDREDLEVQWKLVKERFASSKPKNFSDDFLLTTLRAMFEKPDVQAQI</sequence>
<evidence type="ECO:0000259" key="3">
    <source>
        <dbReference type="Pfam" id="PF07727"/>
    </source>
</evidence>
<dbReference type="PANTHER" id="PTHR11439:SF495">
    <property type="entry name" value="REVERSE TRANSCRIPTASE, RNA-DEPENDENT DNA POLYMERASE-RELATED"/>
    <property type="match status" value="1"/>
</dbReference>
<organism evidence="4">
    <name type="scientific">Tanacetum cinerariifolium</name>
    <name type="common">Dalmatian daisy</name>
    <name type="synonym">Chrysanthemum cinerariifolium</name>
    <dbReference type="NCBI Taxonomy" id="118510"/>
    <lineage>
        <taxon>Eukaryota</taxon>
        <taxon>Viridiplantae</taxon>
        <taxon>Streptophyta</taxon>
        <taxon>Embryophyta</taxon>
        <taxon>Tracheophyta</taxon>
        <taxon>Spermatophyta</taxon>
        <taxon>Magnoliopsida</taxon>
        <taxon>eudicotyledons</taxon>
        <taxon>Gunneridae</taxon>
        <taxon>Pentapetalae</taxon>
        <taxon>asterids</taxon>
        <taxon>campanulids</taxon>
        <taxon>Asterales</taxon>
        <taxon>Asteraceae</taxon>
        <taxon>Asteroideae</taxon>
        <taxon>Anthemideae</taxon>
        <taxon>Anthemidinae</taxon>
        <taxon>Tanacetum</taxon>
    </lineage>
</organism>
<reference evidence="4" key="1">
    <citation type="journal article" date="2019" name="Sci. Rep.">
        <title>Draft genome of Tanacetum cinerariifolium, the natural source of mosquito coil.</title>
        <authorList>
            <person name="Yamashiro T."/>
            <person name="Shiraishi A."/>
            <person name="Satake H."/>
            <person name="Nakayama K."/>
        </authorList>
    </citation>
    <scope>NUCLEOTIDE SEQUENCE</scope>
</reference>
<keyword evidence="1" id="KW-0175">Coiled coil</keyword>
<feature type="compositionally biased region" description="Pro residues" evidence="2">
    <location>
        <begin position="875"/>
        <end position="889"/>
    </location>
</feature>
<evidence type="ECO:0000313" key="4">
    <source>
        <dbReference type="EMBL" id="GEU77253.1"/>
    </source>
</evidence>
<feature type="region of interest" description="Disordered" evidence="2">
    <location>
        <begin position="90"/>
        <end position="163"/>
    </location>
</feature>
<dbReference type="PANTHER" id="PTHR11439">
    <property type="entry name" value="GAG-POL-RELATED RETROTRANSPOSON"/>
    <property type="match status" value="1"/>
</dbReference>
<evidence type="ECO:0000256" key="1">
    <source>
        <dbReference type="SAM" id="Coils"/>
    </source>
</evidence>
<feature type="compositionally biased region" description="Basic and acidic residues" evidence="2">
    <location>
        <begin position="92"/>
        <end position="109"/>
    </location>
</feature>
<dbReference type="AlphaFoldDB" id="A0A6L2MTK6"/>
<feature type="domain" description="Reverse transcriptase Ty1/copia-type" evidence="3">
    <location>
        <begin position="614"/>
        <end position="677"/>
    </location>
</feature>
<feature type="compositionally biased region" description="Low complexity" evidence="2">
    <location>
        <begin position="115"/>
        <end position="132"/>
    </location>
</feature>
<feature type="region of interest" description="Disordered" evidence="2">
    <location>
        <begin position="870"/>
        <end position="929"/>
    </location>
</feature>
<feature type="compositionally biased region" description="Pro residues" evidence="2">
    <location>
        <begin position="899"/>
        <end position="915"/>
    </location>
</feature>
<protein>
    <recommendedName>
        <fullName evidence="3">Reverse transcriptase Ty1/copia-type domain-containing protein</fullName>
    </recommendedName>
</protein>
<dbReference type="InterPro" id="IPR013103">
    <property type="entry name" value="RVT_2"/>
</dbReference>
<dbReference type="CDD" id="cd09272">
    <property type="entry name" value="RNase_HI_RT_Ty1"/>
    <property type="match status" value="1"/>
</dbReference>
<gene>
    <name evidence="4" type="ORF">Tci_049231</name>
</gene>
<accession>A0A6L2MTK6</accession>
<comment type="caution">
    <text evidence="4">The sequence shown here is derived from an EMBL/GenBank/DDBJ whole genome shotgun (WGS) entry which is preliminary data.</text>
</comment>
<dbReference type="Pfam" id="PF07727">
    <property type="entry name" value="RVT_2"/>
    <property type="match status" value="1"/>
</dbReference>
<name>A0A6L2MTK6_TANCI</name>
<dbReference type="EMBL" id="BKCJ010007436">
    <property type="protein sequence ID" value="GEU77253.1"/>
    <property type="molecule type" value="Genomic_DNA"/>
</dbReference>
<feature type="coiled-coil region" evidence="1">
    <location>
        <begin position="1127"/>
        <end position="1154"/>
    </location>
</feature>